<dbReference type="InterPro" id="IPR045190">
    <property type="entry name" value="MCCB/AccD1-like"/>
</dbReference>
<dbReference type="FunFam" id="3.90.226.10:FF:000007">
    <property type="entry name" value="Methylcrotonoyl-CoA carboxylase subunit beta"/>
    <property type="match status" value="1"/>
</dbReference>
<dbReference type="Proteomes" id="UP000634011">
    <property type="component" value="Unassembled WGS sequence"/>
</dbReference>
<dbReference type="AlphaFoldDB" id="A0A923KRH4"/>
<comment type="pathway">
    <text evidence="2">Amino-acid degradation; L-leucine degradation.</text>
</comment>
<name>A0A923KRH4_9BURK</name>
<dbReference type="InterPro" id="IPR034733">
    <property type="entry name" value="AcCoA_carboxyl_beta"/>
</dbReference>
<accession>A0A923KRH4</accession>
<dbReference type="Pfam" id="PF01039">
    <property type="entry name" value="Carboxyl_trans"/>
    <property type="match status" value="1"/>
</dbReference>
<dbReference type="EMBL" id="JACOFV010000020">
    <property type="protein sequence ID" value="MBC3864026.1"/>
    <property type="molecule type" value="Genomic_DNA"/>
</dbReference>
<dbReference type="SUPFAM" id="SSF52096">
    <property type="entry name" value="ClpP/crotonase"/>
    <property type="match status" value="2"/>
</dbReference>
<evidence type="ECO:0000313" key="6">
    <source>
        <dbReference type="Proteomes" id="UP000634011"/>
    </source>
</evidence>
<sequence>MTTLDSKLNSRSEDFKANAAAMQVVVDDLKAKIEKIALGGGDDARKKHLARGKLLPRDRVQMLLDAGTPFMEFSQLAAYDMYDNAAPSAGVITGIGRVAGQECVIVCNDATVKGGTYYPMTVKKHLRAQEIAEQNNLPCIYLVDSGGANLPNQDDVFPDRDHFGRIFYNQANMSAKGIPQIAVVMGSCTAGGAYVPAMSDESIIVKNQGTIFLGGPPLVKAATGEVVTAEDLGGGDVHTRLSGVVDHLAQNDTHALSLARTIVSNLNRQKPQTVVMKDVEEPKFPASELYGVIPVDTRKPFDVREVIARVVDGSHFDEFKARYGTTLVCGFAHIYGMPVGIIANNGILFSESALKGAHFIELCCQRKIPLVFLQNITGFMVGRKYENEGIARNGAKMVTAVATANVPKFTVIIGGSFGAGNYGMCGRAYSPRFMWMWPNARISVMGGEQAASVLATVKRDGIEGKGGTWSAEEEAAFKQPIKDQYEHQGHPYYASARLWDDGVIDPADTRMVLGLGLSAALNAPIPDVKFGVFRM</sequence>
<dbReference type="GO" id="GO:1905202">
    <property type="term" value="C:methylcrotonoyl-CoA carboxylase complex"/>
    <property type="evidence" value="ECO:0007669"/>
    <property type="project" value="TreeGrafter"/>
</dbReference>
<evidence type="ECO:0000259" key="4">
    <source>
        <dbReference type="PROSITE" id="PS50989"/>
    </source>
</evidence>
<dbReference type="FunFam" id="3.90.226.10:FF:000004">
    <property type="entry name" value="Methylcrotonoyl-CoA carboxylase beta chain"/>
    <property type="match status" value="1"/>
</dbReference>
<organism evidence="5 6">
    <name type="scientific">Undibacterium jejuense</name>
    <dbReference type="NCBI Taxonomy" id="1344949"/>
    <lineage>
        <taxon>Bacteria</taxon>
        <taxon>Pseudomonadati</taxon>
        <taxon>Pseudomonadota</taxon>
        <taxon>Betaproteobacteria</taxon>
        <taxon>Burkholderiales</taxon>
        <taxon>Oxalobacteraceae</taxon>
        <taxon>Undibacterium</taxon>
    </lineage>
</organism>
<proteinExistence type="inferred from homology"/>
<comment type="similarity">
    <text evidence="1">Belongs to the AccD/PCCB family.</text>
</comment>
<dbReference type="PANTHER" id="PTHR22855:SF13">
    <property type="entry name" value="METHYLCROTONOYL-COA CARBOXYLASE BETA CHAIN, MITOCHONDRIAL"/>
    <property type="match status" value="1"/>
</dbReference>
<dbReference type="GO" id="GO:0004485">
    <property type="term" value="F:methylcrotonoyl-CoA carboxylase activity"/>
    <property type="evidence" value="ECO:0007669"/>
    <property type="project" value="TreeGrafter"/>
</dbReference>
<dbReference type="PROSITE" id="PS50980">
    <property type="entry name" value="COA_CT_NTER"/>
    <property type="match status" value="1"/>
</dbReference>
<comment type="caution">
    <text evidence="5">The sequence shown here is derived from an EMBL/GenBank/DDBJ whole genome shotgun (WGS) entry which is preliminary data.</text>
</comment>
<dbReference type="GO" id="GO:0006552">
    <property type="term" value="P:L-leucine catabolic process"/>
    <property type="evidence" value="ECO:0007669"/>
    <property type="project" value="TreeGrafter"/>
</dbReference>
<dbReference type="PROSITE" id="PS50989">
    <property type="entry name" value="COA_CT_CTER"/>
    <property type="match status" value="1"/>
</dbReference>
<keyword evidence="6" id="KW-1185">Reference proteome</keyword>
<dbReference type="Gene3D" id="3.90.226.10">
    <property type="entry name" value="2-enoyl-CoA Hydratase, Chain A, domain 1"/>
    <property type="match status" value="2"/>
</dbReference>
<dbReference type="InterPro" id="IPR011762">
    <property type="entry name" value="COA_CT_N"/>
</dbReference>
<evidence type="ECO:0000256" key="1">
    <source>
        <dbReference type="ARBA" id="ARBA00006102"/>
    </source>
</evidence>
<dbReference type="PANTHER" id="PTHR22855">
    <property type="entry name" value="ACETYL, PROPIONYL, PYRUVATE, AND GLUTACONYL CARBOXYLASE-RELATED"/>
    <property type="match status" value="1"/>
</dbReference>
<dbReference type="InterPro" id="IPR029045">
    <property type="entry name" value="ClpP/crotonase-like_dom_sf"/>
</dbReference>
<protein>
    <submittedName>
        <fullName evidence="5">Methylcrotonoyl-CoA carboxylase</fullName>
    </submittedName>
</protein>
<evidence type="ECO:0000256" key="2">
    <source>
        <dbReference type="ARBA" id="ARBA00046317"/>
    </source>
</evidence>
<feature type="domain" description="CoA carboxyltransferase C-terminal" evidence="4">
    <location>
        <begin position="281"/>
        <end position="527"/>
    </location>
</feature>
<dbReference type="InterPro" id="IPR011763">
    <property type="entry name" value="COA_CT_C"/>
</dbReference>
<gene>
    <name evidence="5" type="ORF">H8K32_18110</name>
</gene>
<reference evidence="5" key="1">
    <citation type="submission" date="2020-08" db="EMBL/GenBank/DDBJ databases">
        <title>Novel species isolated from subtropical streams in China.</title>
        <authorList>
            <person name="Lu H."/>
        </authorList>
    </citation>
    <scope>NUCLEOTIDE SEQUENCE</scope>
    <source>
        <strain evidence="5">KACC 12607</strain>
    </source>
</reference>
<evidence type="ECO:0000313" key="5">
    <source>
        <dbReference type="EMBL" id="MBC3864026.1"/>
    </source>
</evidence>
<dbReference type="RefSeq" id="WP_186913969.1">
    <property type="nucleotide sequence ID" value="NZ_JACOFV010000020.1"/>
</dbReference>
<feature type="domain" description="CoA carboxyltransferase N-terminal" evidence="3">
    <location>
        <begin position="22"/>
        <end position="278"/>
    </location>
</feature>
<evidence type="ECO:0000259" key="3">
    <source>
        <dbReference type="PROSITE" id="PS50980"/>
    </source>
</evidence>